<protein>
    <submittedName>
        <fullName evidence="1">Uncharacterized protein</fullName>
    </submittedName>
</protein>
<dbReference type="InterPro" id="IPR006311">
    <property type="entry name" value="TAT_signal"/>
</dbReference>
<reference evidence="2" key="1">
    <citation type="journal article" date="2019" name="Int. J. Syst. Evol. Microbiol.">
        <title>The Global Catalogue of Microorganisms (GCM) 10K type strain sequencing project: providing services to taxonomists for standard genome sequencing and annotation.</title>
        <authorList>
            <consortium name="The Broad Institute Genomics Platform"/>
            <consortium name="The Broad Institute Genome Sequencing Center for Infectious Disease"/>
            <person name="Wu L."/>
            <person name="Ma J."/>
        </authorList>
    </citation>
    <scope>NUCLEOTIDE SEQUENCE [LARGE SCALE GENOMIC DNA]</scope>
    <source>
        <strain evidence="2">NBRC 108725</strain>
    </source>
</reference>
<accession>A0ABM8GGZ3</accession>
<evidence type="ECO:0000313" key="2">
    <source>
        <dbReference type="Proteomes" id="UP001321498"/>
    </source>
</evidence>
<gene>
    <name evidence="1" type="ORF">GCM10025866_35390</name>
</gene>
<proteinExistence type="predicted"/>
<evidence type="ECO:0000313" key="1">
    <source>
        <dbReference type="EMBL" id="BDZ47630.1"/>
    </source>
</evidence>
<name>A0ABM8GGZ3_9MICO</name>
<organism evidence="1 2">
    <name type="scientific">Naasia aerilata</name>
    <dbReference type="NCBI Taxonomy" id="1162966"/>
    <lineage>
        <taxon>Bacteria</taxon>
        <taxon>Bacillati</taxon>
        <taxon>Actinomycetota</taxon>
        <taxon>Actinomycetes</taxon>
        <taxon>Micrococcales</taxon>
        <taxon>Microbacteriaceae</taxon>
        <taxon>Naasia</taxon>
    </lineage>
</organism>
<keyword evidence="2" id="KW-1185">Reference proteome</keyword>
<dbReference type="PROSITE" id="PS51318">
    <property type="entry name" value="TAT"/>
    <property type="match status" value="1"/>
</dbReference>
<dbReference type="RefSeq" id="WP_286277503.1">
    <property type="nucleotide sequence ID" value="NZ_AP027731.1"/>
</dbReference>
<dbReference type="Proteomes" id="UP001321498">
    <property type="component" value="Chromosome"/>
</dbReference>
<dbReference type="EMBL" id="AP027731">
    <property type="protein sequence ID" value="BDZ47630.1"/>
    <property type="molecule type" value="Genomic_DNA"/>
</dbReference>
<sequence>MMRRRGFLSAALLVTGLLGALVGRMPSPPAGAPADEGCPSAFPHRLTPTPSGSLYDRSLAAFLVCTDTHGTRTFLSNGTDAVWVVRAPKDIPMQRLGSSSLTASFLRYVDSPVPVLPAGVSVIVPRSPGTLELRIDPLLTVAQLAHDEIAGSLGDQEEGLLNAALEQRSGRARAALLRCTDAVIAHLGDPEPVLATGDPAPAIGAAASEVAATTSGCGAAWREAKTAAFVSSEQITSFAYDVARWEDDSTFRVRAVSASIAWWALVTPPGTPR</sequence>